<reference evidence="2" key="1">
    <citation type="journal article" date="2020" name="Stud. Mycol.">
        <title>101 Dothideomycetes genomes: a test case for predicting lifestyles and emergence of pathogens.</title>
        <authorList>
            <person name="Haridas S."/>
            <person name="Albert R."/>
            <person name="Binder M."/>
            <person name="Bloem J."/>
            <person name="Labutti K."/>
            <person name="Salamov A."/>
            <person name="Andreopoulos B."/>
            <person name="Baker S."/>
            <person name="Barry K."/>
            <person name="Bills G."/>
            <person name="Bluhm B."/>
            <person name="Cannon C."/>
            <person name="Castanera R."/>
            <person name="Culley D."/>
            <person name="Daum C."/>
            <person name="Ezra D."/>
            <person name="Gonzalez J."/>
            <person name="Henrissat B."/>
            <person name="Kuo A."/>
            <person name="Liang C."/>
            <person name="Lipzen A."/>
            <person name="Lutzoni F."/>
            <person name="Magnuson J."/>
            <person name="Mondo S."/>
            <person name="Nolan M."/>
            <person name="Ohm R."/>
            <person name="Pangilinan J."/>
            <person name="Park H.-J."/>
            <person name="Ramirez L."/>
            <person name="Alfaro M."/>
            <person name="Sun H."/>
            <person name="Tritt A."/>
            <person name="Yoshinaga Y."/>
            <person name="Zwiers L.-H."/>
            <person name="Turgeon B."/>
            <person name="Goodwin S."/>
            <person name="Spatafora J."/>
            <person name="Crous P."/>
            <person name="Grigoriev I."/>
        </authorList>
    </citation>
    <scope>NUCLEOTIDE SEQUENCE</scope>
    <source>
        <strain evidence="2">CBS 123094</strain>
    </source>
</reference>
<gene>
    <name evidence="2" type="ORF">P154DRAFT_591231</name>
</gene>
<dbReference type="AlphaFoldDB" id="A0A6A5WMW4"/>
<proteinExistence type="predicted"/>
<accession>A0A6A5WMW4</accession>
<dbReference type="Proteomes" id="UP000799779">
    <property type="component" value="Unassembled WGS sequence"/>
</dbReference>
<dbReference type="OrthoDB" id="5412936at2759"/>
<name>A0A6A5WMW4_9PLEO</name>
<feature type="transmembrane region" description="Helical" evidence="1">
    <location>
        <begin position="283"/>
        <end position="302"/>
    </location>
</feature>
<keyword evidence="1" id="KW-1133">Transmembrane helix</keyword>
<dbReference type="EMBL" id="ML977573">
    <property type="protein sequence ID" value="KAF2003203.1"/>
    <property type="molecule type" value="Genomic_DNA"/>
</dbReference>
<evidence type="ECO:0000313" key="2">
    <source>
        <dbReference type="EMBL" id="KAF2003203.1"/>
    </source>
</evidence>
<keyword evidence="3" id="KW-1185">Reference proteome</keyword>
<sequence>MSMATAQDARRILHHVLEKLKDPECKYAEKYKSWIERSEGLEEALWKCLRKEVIRFLELGSWSVDAMRNIGGELKFDGRAIYLYGVLDSPPSQLLYLTRTYIGQSIQLSSRLRQHYNFRYRRDNPSLHYHAVQNSIFDVFSVLAVLPTPTNVLFPGNDEPPLLLNVMEMWCALLFSSLQPQMLREWLPDTATPEPTGGLQHSRAGALNIANPLHHGLKSLSMDWLDLSHSVDPLIRDYLAHTDPENSSSVGPEKRGSAIERVENASKAEKRMCPRWSPEVEPASVRTVAVIGVAVILGFVMLTRGVGLARLRSGFGLRN</sequence>
<keyword evidence="1" id="KW-0472">Membrane</keyword>
<protein>
    <submittedName>
        <fullName evidence="2">Uncharacterized protein</fullName>
    </submittedName>
</protein>
<evidence type="ECO:0000313" key="3">
    <source>
        <dbReference type="Proteomes" id="UP000799779"/>
    </source>
</evidence>
<evidence type="ECO:0000256" key="1">
    <source>
        <dbReference type="SAM" id="Phobius"/>
    </source>
</evidence>
<organism evidence="2 3">
    <name type="scientific">Amniculicola lignicola CBS 123094</name>
    <dbReference type="NCBI Taxonomy" id="1392246"/>
    <lineage>
        <taxon>Eukaryota</taxon>
        <taxon>Fungi</taxon>
        <taxon>Dikarya</taxon>
        <taxon>Ascomycota</taxon>
        <taxon>Pezizomycotina</taxon>
        <taxon>Dothideomycetes</taxon>
        <taxon>Pleosporomycetidae</taxon>
        <taxon>Pleosporales</taxon>
        <taxon>Amniculicolaceae</taxon>
        <taxon>Amniculicola</taxon>
    </lineage>
</organism>
<keyword evidence="1" id="KW-0812">Transmembrane</keyword>